<comment type="caution">
    <text evidence="2">The sequence shown here is derived from an EMBL/GenBank/DDBJ whole genome shotgun (WGS) entry which is preliminary data.</text>
</comment>
<protein>
    <submittedName>
        <fullName evidence="2">Uncharacterized protein</fullName>
    </submittedName>
</protein>
<sequence>MTRPNDTHATHITSQGGKIAKHTSRHPAYRREDPELVKIMLRLAREDRAETEQHTKRKEQ</sequence>
<evidence type="ECO:0000313" key="3">
    <source>
        <dbReference type="Proteomes" id="UP000228755"/>
    </source>
</evidence>
<reference evidence="2 3" key="1">
    <citation type="submission" date="2017-11" db="EMBL/GenBank/DDBJ databases">
        <title>Draft genome sequences of strains TRE 1, TRE D, TRE H and TRI 7, isolated from tamarins, belonging to four potential novel Bifidobacterium species.</title>
        <authorList>
            <person name="Mattarelli P."/>
            <person name="Modesto M."/>
            <person name="Bonetti A."/>
            <person name="Puglisi E."/>
            <person name="Morelli L."/>
        </authorList>
    </citation>
    <scope>NUCLEOTIDE SEQUENCE [LARGE SCALE GENOMIC DNA]</scope>
    <source>
        <strain evidence="3">TRED</strain>
    </source>
</reference>
<dbReference type="AlphaFoldDB" id="A0A2M9HT37"/>
<evidence type="ECO:0000256" key="1">
    <source>
        <dbReference type="SAM" id="MobiDB-lite"/>
    </source>
</evidence>
<gene>
    <name evidence="2" type="ORF">CUU80_02300</name>
</gene>
<organism evidence="2 3">
    <name type="scientific">Bifidobacterium scaligerum</name>
    <dbReference type="NCBI Taxonomy" id="2052656"/>
    <lineage>
        <taxon>Bacteria</taxon>
        <taxon>Bacillati</taxon>
        <taxon>Actinomycetota</taxon>
        <taxon>Actinomycetes</taxon>
        <taxon>Bifidobacteriales</taxon>
        <taxon>Bifidobacteriaceae</taxon>
        <taxon>Bifidobacterium</taxon>
    </lineage>
</organism>
<dbReference type="Proteomes" id="UP000228755">
    <property type="component" value="Unassembled WGS sequence"/>
</dbReference>
<dbReference type="OrthoDB" id="10003309at2"/>
<feature type="region of interest" description="Disordered" evidence="1">
    <location>
        <begin position="1"/>
        <end position="34"/>
    </location>
</feature>
<name>A0A2M9HT37_9BIFI</name>
<feature type="compositionally biased region" description="Basic residues" evidence="1">
    <location>
        <begin position="19"/>
        <end position="28"/>
    </location>
</feature>
<dbReference type="EMBL" id="PGLQ01000001">
    <property type="protein sequence ID" value="PJM79986.1"/>
    <property type="molecule type" value="Genomic_DNA"/>
</dbReference>
<dbReference type="RefSeq" id="WP_100495756.1">
    <property type="nucleotide sequence ID" value="NZ_PGLQ01000001.1"/>
</dbReference>
<accession>A0A2M9HT37</accession>
<evidence type="ECO:0000313" key="2">
    <source>
        <dbReference type="EMBL" id="PJM79986.1"/>
    </source>
</evidence>
<keyword evidence="3" id="KW-1185">Reference proteome</keyword>
<proteinExistence type="predicted"/>